<dbReference type="Pfam" id="PF06841">
    <property type="entry name" value="Phage_T4_gp19"/>
    <property type="match status" value="1"/>
</dbReference>
<reference evidence="1 2" key="1">
    <citation type="submission" date="2023-01" db="EMBL/GenBank/DDBJ databases">
        <title>Minimal conservation of predation-associated metabolite biosynthetic gene clusters underscores biosynthetic potential of Myxococcota including descriptions for ten novel species: Archangium lansinium sp. nov., Myxococcus landrumus sp. nov., Nannocystis bai.</title>
        <authorList>
            <person name="Ahearne A."/>
            <person name="Stevens C."/>
            <person name="Dowd S."/>
        </authorList>
    </citation>
    <scope>NUCLEOTIDE SEQUENCE [LARGE SCALE GENOMIC DNA]</scope>
    <source>
        <strain evidence="1 2">WIWO2</strain>
    </source>
</reference>
<dbReference type="InterPro" id="IPR010667">
    <property type="entry name" value="Phage_T4_Gp19"/>
</dbReference>
<dbReference type="InterPro" id="IPR011747">
    <property type="entry name" value="CHP02241"/>
</dbReference>
<evidence type="ECO:0000313" key="2">
    <source>
        <dbReference type="Proteomes" id="UP001217485"/>
    </source>
</evidence>
<proteinExistence type="predicted"/>
<protein>
    <submittedName>
        <fullName evidence="1">Phage tail protein</fullName>
    </submittedName>
</protein>
<gene>
    <name evidence="1" type="ORF">POL72_14955</name>
</gene>
<dbReference type="RefSeq" id="WP_272095973.1">
    <property type="nucleotide sequence ID" value="NZ_JAQNDK010000002.1"/>
</dbReference>
<sequence>MADLGFTEAYRTHEFVVEIEGIESPGVTKVTGLSDGEVDAIDQPDGGSNIVHKISSGIIKHGDITIERNMDGTAADKAFKDWFQEMFKIDGTGLGSKLRRNGSVVKKQFGAEVMRFAFEGAWIKSSKFTDLDASASGLMKQTIVLAIERMTRI</sequence>
<dbReference type="Proteomes" id="UP001217485">
    <property type="component" value="Unassembled WGS sequence"/>
</dbReference>
<dbReference type="EMBL" id="JAQNDK010000002">
    <property type="protein sequence ID" value="MDC0679040.1"/>
    <property type="molecule type" value="Genomic_DNA"/>
</dbReference>
<dbReference type="PANTHER" id="PTHR38009">
    <property type="entry name" value="CONSERVED HYPOTHETICAL PHAGE TAIL PROTEIN"/>
    <property type="match status" value="1"/>
</dbReference>
<accession>A0ABT5BY01</accession>
<name>A0ABT5BY01_9BACT</name>
<keyword evidence="2" id="KW-1185">Reference proteome</keyword>
<dbReference type="PANTHER" id="PTHR38009:SF1">
    <property type="entry name" value="CONSERVED HYPOTHETICAL PHAGE TAIL PROTEIN"/>
    <property type="match status" value="1"/>
</dbReference>
<comment type="caution">
    <text evidence="1">The sequence shown here is derived from an EMBL/GenBank/DDBJ whole genome shotgun (WGS) entry which is preliminary data.</text>
</comment>
<evidence type="ECO:0000313" key="1">
    <source>
        <dbReference type="EMBL" id="MDC0679040.1"/>
    </source>
</evidence>
<organism evidence="1 2">
    <name type="scientific">Sorangium atrum</name>
    <dbReference type="NCBI Taxonomy" id="2995308"/>
    <lineage>
        <taxon>Bacteria</taxon>
        <taxon>Pseudomonadati</taxon>
        <taxon>Myxococcota</taxon>
        <taxon>Polyangia</taxon>
        <taxon>Polyangiales</taxon>
        <taxon>Polyangiaceae</taxon>
        <taxon>Sorangium</taxon>
    </lineage>
</organism>